<feature type="transmembrane region" description="Helical" evidence="5">
    <location>
        <begin position="20"/>
        <end position="36"/>
    </location>
</feature>
<feature type="transmembrane region" description="Helical" evidence="5">
    <location>
        <begin position="107"/>
        <end position="127"/>
    </location>
</feature>
<protein>
    <submittedName>
        <fullName evidence="6">Decaprenyl-phosphate phosphoribosyltransferase</fullName>
    </submittedName>
</protein>
<keyword evidence="4 5" id="KW-0472">Membrane</keyword>
<feature type="transmembrane region" description="Helical" evidence="5">
    <location>
        <begin position="290"/>
        <end position="309"/>
    </location>
</feature>
<keyword evidence="2 5" id="KW-0812">Transmembrane</keyword>
<dbReference type="InterPro" id="IPR000537">
    <property type="entry name" value="UbiA_prenyltransferase"/>
</dbReference>
<evidence type="ECO:0000256" key="4">
    <source>
        <dbReference type="ARBA" id="ARBA00023136"/>
    </source>
</evidence>
<dbReference type="Proteomes" id="UP000229459">
    <property type="component" value="Unassembled WGS sequence"/>
</dbReference>
<feature type="transmembrane region" description="Helical" evidence="5">
    <location>
        <begin position="42"/>
        <end position="59"/>
    </location>
</feature>
<evidence type="ECO:0000256" key="3">
    <source>
        <dbReference type="ARBA" id="ARBA00022989"/>
    </source>
</evidence>
<feature type="transmembrane region" description="Helical" evidence="5">
    <location>
        <begin position="134"/>
        <end position="155"/>
    </location>
</feature>
<dbReference type="AlphaFoldDB" id="A0A2H0B5T8"/>
<evidence type="ECO:0000256" key="1">
    <source>
        <dbReference type="ARBA" id="ARBA00004141"/>
    </source>
</evidence>
<feature type="transmembrane region" description="Helical" evidence="5">
    <location>
        <begin position="161"/>
        <end position="177"/>
    </location>
</feature>
<proteinExistence type="predicted"/>
<accession>A0A2H0B5T8</accession>
<evidence type="ECO:0000256" key="2">
    <source>
        <dbReference type="ARBA" id="ARBA00022692"/>
    </source>
</evidence>
<feature type="transmembrane region" description="Helical" evidence="5">
    <location>
        <begin position="206"/>
        <end position="228"/>
    </location>
</feature>
<dbReference type="GO" id="GO:0016020">
    <property type="term" value="C:membrane"/>
    <property type="evidence" value="ECO:0007669"/>
    <property type="project" value="UniProtKB-SubCell"/>
</dbReference>
<name>A0A2H0B5T8_9BACT</name>
<evidence type="ECO:0000256" key="5">
    <source>
        <dbReference type="SAM" id="Phobius"/>
    </source>
</evidence>
<organism evidence="6 7">
    <name type="scientific">Candidatus Beckwithbacteria bacterium CG23_combo_of_CG06-09_8_20_14_all_34_8</name>
    <dbReference type="NCBI Taxonomy" id="1974497"/>
    <lineage>
        <taxon>Bacteria</taxon>
        <taxon>Candidatus Beckwithiibacteriota</taxon>
    </lineage>
</organism>
<dbReference type="Gene3D" id="1.10.357.140">
    <property type="entry name" value="UbiA prenyltransferase"/>
    <property type="match status" value="1"/>
</dbReference>
<comment type="caution">
    <text evidence="6">The sequence shown here is derived from an EMBL/GenBank/DDBJ whole genome shotgun (WGS) entry which is preliminary data.</text>
</comment>
<feature type="transmembrane region" description="Helical" evidence="5">
    <location>
        <begin position="248"/>
        <end position="269"/>
    </location>
</feature>
<evidence type="ECO:0000313" key="7">
    <source>
        <dbReference type="Proteomes" id="UP000229459"/>
    </source>
</evidence>
<dbReference type="Pfam" id="PF01040">
    <property type="entry name" value="UbiA"/>
    <property type="match status" value="1"/>
</dbReference>
<dbReference type="GO" id="GO:0016757">
    <property type="term" value="F:glycosyltransferase activity"/>
    <property type="evidence" value="ECO:0007669"/>
    <property type="project" value="UniProtKB-KW"/>
</dbReference>
<dbReference type="GO" id="GO:0016765">
    <property type="term" value="F:transferase activity, transferring alkyl or aryl (other than methyl) groups"/>
    <property type="evidence" value="ECO:0007669"/>
    <property type="project" value="InterPro"/>
</dbReference>
<dbReference type="CDD" id="cd13963">
    <property type="entry name" value="PT_UbiA_2"/>
    <property type="match status" value="1"/>
</dbReference>
<keyword evidence="6" id="KW-0328">Glycosyltransferase</keyword>
<keyword evidence="3 5" id="KW-1133">Transmembrane helix</keyword>
<evidence type="ECO:0000313" key="6">
    <source>
        <dbReference type="EMBL" id="PIP53019.1"/>
    </source>
</evidence>
<dbReference type="EMBL" id="PCSR01000081">
    <property type="protein sequence ID" value="PIP53019.1"/>
    <property type="molecule type" value="Genomic_DNA"/>
</dbReference>
<sequence length="310" mass="35326">MDKILSAIVRSVRPRQWLKNVSLFTCLVFSGWLFIADKFWQTAYATLIFCITTSAVYIFNDIIDAPMDRLHPLKKNRPIASGLLPLPIALFVAIALIIFSLSLALNISFFFFLLNLLYAFVHFTYTVKLKHVSILDVMTIATGFIIRVYAGAVAINGHINAWLLLCIISFSLFLAIGKRCSEKTLLSSRTPQAQRQVLSHYPENMLNIYTAMFATATWLTYALFTFQQPIFITHGRFLSFMADLPKTFINQKLLMLTIPFVIYGVLRYLQLIYDQDKGESPEDVIFTDKPLLLIIVIWGLLLITVIYGIS</sequence>
<reference evidence="6 7" key="1">
    <citation type="submission" date="2017-09" db="EMBL/GenBank/DDBJ databases">
        <title>Depth-based differentiation of microbial function through sediment-hosted aquifers and enrichment of novel symbionts in the deep terrestrial subsurface.</title>
        <authorList>
            <person name="Probst A.J."/>
            <person name="Ladd B."/>
            <person name="Jarett J.K."/>
            <person name="Geller-Mcgrath D.E."/>
            <person name="Sieber C.M."/>
            <person name="Emerson J.B."/>
            <person name="Anantharaman K."/>
            <person name="Thomas B.C."/>
            <person name="Malmstrom R."/>
            <person name="Stieglmeier M."/>
            <person name="Klingl A."/>
            <person name="Woyke T."/>
            <person name="Ryan C.M."/>
            <person name="Banfield J.F."/>
        </authorList>
    </citation>
    <scope>NUCLEOTIDE SEQUENCE [LARGE SCALE GENOMIC DNA]</scope>
    <source>
        <strain evidence="6">CG23_combo_of_CG06-09_8_20_14_all_34_8</strain>
    </source>
</reference>
<feature type="transmembrane region" description="Helical" evidence="5">
    <location>
        <begin position="79"/>
        <end position="101"/>
    </location>
</feature>
<dbReference type="InterPro" id="IPR044878">
    <property type="entry name" value="UbiA_sf"/>
</dbReference>
<gene>
    <name evidence="6" type="ORF">COX08_03355</name>
</gene>
<comment type="subcellular location">
    <subcellularLocation>
        <location evidence="1">Membrane</location>
        <topology evidence="1">Multi-pass membrane protein</topology>
    </subcellularLocation>
</comment>
<keyword evidence="6" id="KW-0808">Transferase</keyword>